<reference evidence="3 4" key="1">
    <citation type="submission" date="2018-05" db="EMBL/GenBank/DDBJ databases">
        <title>Streptomyces venezuelae.</title>
        <authorList>
            <person name="Kim W."/>
            <person name="Lee N."/>
            <person name="Cho B.-K."/>
        </authorList>
    </citation>
    <scope>NUCLEOTIDE SEQUENCE [LARGE SCALE GENOMIC DNA]</scope>
    <source>
        <strain evidence="3 4">ATCC 14583</strain>
    </source>
</reference>
<dbReference type="RefSeq" id="WP_150165289.1">
    <property type="nucleotide sequence ID" value="NZ_CP029193.1"/>
</dbReference>
<feature type="region of interest" description="Disordered" evidence="1">
    <location>
        <begin position="176"/>
        <end position="214"/>
    </location>
</feature>
<protein>
    <recommendedName>
        <fullName evidence="2">DNA-binding phage zinc finger domain-containing protein</fullName>
    </recommendedName>
</protein>
<sequence length="249" mass="26615">MNPTEAAELLGHAAAFDNRNPSAAAAVAWAAALDDVPLDADAKAAVALYYRTPPQDPKDRLWILPHHIKALRSKIRSERLENFQYEPLPDETVPEYLVRYKGQVQAIASGRVAAPSGRLELEGGADRFMHELESRGLSFGGEAADAETAEADLVDSVRRSGPLGVECPACLAAIGRPCKSPGGSEKQPMGKPRATPHSARLRASKGESELAAEERLARENAIKARSAQHLAREAEDIPDAVIVDEGAAS</sequence>
<accession>A0A5P2B7W5</accession>
<feature type="domain" description="DNA-binding phage zinc finger" evidence="2">
    <location>
        <begin position="158"/>
        <end position="210"/>
    </location>
</feature>
<dbReference type="Pfam" id="PF24623">
    <property type="entry name" value="Phage_zn_bind_8"/>
    <property type="match status" value="1"/>
</dbReference>
<dbReference type="AlphaFoldDB" id="A0A5P2B7W5"/>
<organism evidence="3 4">
    <name type="scientific">Streptomyces venezuelae</name>
    <dbReference type="NCBI Taxonomy" id="54571"/>
    <lineage>
        <taxon>Bacteria</taxon>
        <taxon>Bacillati</taxon>
        <taxon>Actinomycetota</taxon>
        <taxon>Actinomycetes</taxon>
        <taxon>Kitasatosporales</taxon>
        <taxon>Streptomycetaceae</taxon>
        <taxon>Streptomyces</taxon>
    </lineage>
</organism>
<proteinExistence type="predicted"/>
<evidence type="ECO:0000259" key="2">
    <source>
        <dbReference type="Pfam" id="PF24623"/>
    </source>
</evidence>
<evidence type="ECO:0000256" key="1">
    <source>
        <dbReference type="SAM" id="MobiDB-lite"/>
    </source>
</evidence>
<feature type="compositionally biased region" description="Basic and acidic residues" evidence="1">
    <location>
        <begin position="204"/>
        <end position="214"/>
    </location>
</feature>
<evidence type="ECO:0000313" key="4">
    <source>
        <dbReference type="Proteomes" id="UP000323046"/>
    </source>
</evidence>
<dbReference type="Proteomes" id="UP000323046">
    <property type="component" value="Chromosome"/>
</dbReference>
<evidence type="ECO:0000313" key="3">
    <source>
        <dbReference type="EMBL" id="QES25878.1"/>
    </source>
</evidence>
<dbReference type="OrthoDB" id="4764618at2"/>
<gene>
    <name evidence="3" type="ORF">DEJ47_04885</name>
</gene>
<feature type="region of interest" description="Disordered" evidence="1">
    <location>
        <begin position="228"/>
        <end position="249"/>
    </location>
</feature>
<keyword evidence="4" id="KW-1185">Reference proteome</keyword>
<dbReference type="EMBL" id="CP029193">
    <property type="protein sequence ID" value="QES25878.1"/>
    <property type="molecule type" value="Genomic_DNA"/>
</dbReference>
<name>A0A5P2B7W5_STRVZ</name>
<dbReference type="InterPro" id="IPR056911">
    <property type="entry name" value="Phage_Znf_bind_put"/>
</dbReference>